<dbReference type="Proteomes" id="UP000799438">
    <property type="component" value="Unassembled WGS sequence"/>
</dbReference>
<evidence type="ECO:0000256" key="1">
    <source>
        <dbReference type="SAM" id="MobiDB-lite"/>
    </source>
</evidence>
<dbReference type="EMBL" id="ML995493">
    <property type="protein sequence ID" value="KAF2139305.1"/>
    <property type="molecule type" value="Genomic_DNA"/>
</dbReference>
<feature type="region of interest" description="Disordered" evidence="1">
    <location>
        <begin position="346"/>
        <end position="471"/>
    </location>
</feature>
<feature type="compositionally biased region" description="Acidic residues" evidence="1">
    <location>
        <begin position="447"/>
        <end position="457"/>
    </location>
</feature>
<gene>
    <name evidence="3" type="ORF">K452DRAFT_275486</name>
</gene>
<dbReference type="OrthoDB" id="843225at2759"/>
<evidence type="ECO:0000313" key="3">
    <source>
        <dbReference type="EMBL" id="KAF2139305.1"/>
    </source>
</evidence>
<dbReference type="InterPro" id="IPR006016">
    <property type="entry name" value="UspA"/>
</dbReference>
<dbReference type="SUPFAM" id="SSF52402">
    <property type="entry name" value="Adenine nucleotide alpha hydrolases-like"/>
    <property type="match status" value="1"/>
</dbReference>
<keyword evidence="4" id="KW-1185">Reference proteome</keyword>
<protein>
    <recommendedName>
        <fullName evidence="2">UspA domain-containing protein</fullName>
    </recommendedName>
</protein>
<dbReference type="InterPro" id="IPR014729">
    <property type="entry name" value="Rossmann-like_a/b/a_fold"/>
</dbReference>
<dbReference type="AlphaFoldDB" id="A0A6A6B7R2"/>
<dbReference type="CDD" id="cd23659">
    <property type="entry name" value="USP_At3g01520-like"/>
    <property type="match status" value="1"/>
</dbReference>
<feature type="domain" description="UspA" evidence="2">
    <location>
        <begin position="115"/>
        <end position="252"/>
    </location>
</feature>
<dbReference type="InterPro" id="IPR006015">
    <property type="entry name" value="Universal_stress_UspA"/>
</dbReference>
<feature type="region of interest" description="Disordered" evidence="1">
    <location>
        <begin position="1"/>
        <end position="81"/>
    </location>
</feature>
<feature type="compositionally biased region" description="Basic and acidic residues" evidence="1">
    <location>
        <begin position="408"/>
        <end position="446"/>
    </location>
</feature>
<evidence type="ECO:0000313" key="4">
    <source>
        <dbReference type="Proteomes" id="UP000799438"/>
    </source>
</evidence>
<proteinExistence type="predicted"/>
<dbReference type="RefSeq" id="XP_033395018.1">
    <property type="nucleotide sequence ID" value="XM_033539237.1"/>
</dbReference>
<sequence>MPHPTPSAPEASPSPTSHAADAGALSAAPAKLPLHLGQEDVRRPSIQFLANQGRPKRSDSPKVRPQRRLSSPPPPPVFQQRVSFDTFDKPADFIEENSFTLSRKHKDYEYTKRSRTFLCGLDSNDYSEYALEWLIDELVDDGDEIVCLRVVEKDDKVAADSSVERGRYREEAERLMDRIQMKNTENKAINLILEFSVGKVQKVIEEMINLYEPAILIVGTRGRSLGGFQGLLPGSVSKYCLQHSPVPVIVVRPSTKRAKTKRKRLQDPTRTGYRDLLDKSGPAGSHILDTHNRHSIMLGDIAKEASEEEAAAVAKAVGFVPPPDPSPLAQVENAGVQEAPMTPEYTRDEFLSPDNSPEMARVMKSPELGDLDSPADSGSDMSDEEEGGVQMIPPLDSVMQQQPPTQESEEKTEPEKAEPEKAGPDKTEPEKAEPESERAEPEKAEPEQTEVEAEALPDEVSKVNLNLTLPP</sequence>
<organism evidence="3 4">
    <name type="scientific">Aplosporella prunicola CBS 121167</name>
    <dbReference type="NCBI Taxonomy" id="1176127"/>
    <lineage>
        <taxon>Eukaryota</taxon>
        <taxon>Fungi</taxon>
        <taxon>Dikarya</taxon>
        <taxon>Ascomycota</taxon>
        <taxon>Pezizomycotina</taxon>
        <taxon>Dothideomycetes</taxon>
        <taxon>Dothideomycetes incertae sedis</taxon>
        <taxon>Botryosphaeriales</taxon>
        <taxon>Aplosporellaceae</taxon>
        <taxon>Aplosporella</taxon>
    </lineage>
</organism>
<reference evidence="3" key="1">
    <citation type="journal article" date="2020" name="Stud. Mycol.">
        <title>101 Dothideomycetes genomes: a test case for predicting lifestyles and emergence of pathogens.</title>
        <authorList>
            <person name="Haridas S."/>
            <person name="Albert R."/>
            <person name="Binder M."/>
            <person name="Bloem J."/>
            <person name="Labutti K."/>
            <person name="Salamov A."/>
            <person name="Andreopoulos B."/>
            <person name="Baker S."/>
            <person name="Barry K."/>
            <person name="Bills G."/>
            <person name="Bluhm B."/>
            <person name="Cannon C."/>
            <person name="Castanera R."/>
            <person name="Culley D."/>
            <person name="Daum C."/>
            <person name="Ezra D."/>
            <person name="Gonzalez J."/>
            <person name="Henrissat B."/>
            <person name="Kuo A."/>
            <person name="Liang C."/>
            <person name="Lipzen A."/>
            <person name="Lutzoni F."/>
            <person name="Magnuson J."/>
            <person name="Mondo S."/>
            <person name="Nolan M."/>
            <person name="Ohm R."/>
            <person name="Pangilinan J."/>
            <person name="Park H.-J."/>
            <person name="Ramirez L."/>
            <person name="Alfaro M."/>
            <person name="Sun H."/>
            <person name="Tritt A."/>
            <person name="Yoshinaga Y."/>
            <person name="Zwiers L.-H."/>
            <person name="Turgeon B."/>
            <person name="Goodwin S."/>
            <person name="Spatafora J."/>
            <person name="Crous P."/>
            <person name="Grigoriev I."/>
        </authorList>
    </citation>
    <scope>NUCLEOTIDE SEQUENCE</scope>
    <source>
        <strain evidence="3">CBS 121167</strain>
    </source>
</reference>
<evidence type="ECO:0000259" key="2">
    <source>
        <dbReference type="Pfam" id="PF00582"/>
    </source>
</evidence>
<dbReference type="PANTHER" id="PTHR47815">
    <property type="entry name" value="UNIVERSAL STRESS PROTEIN A FAMILY PROTEIN C25B2.10"/>
    <property type="match status" value="1"/>
</dbReference>
<accession>A0A6A6B7R2</accession>
<dbReference type="GeneID" id="54296733"/>
<dbReference type="PRINTS" id="PR01438">
    <property type="entry name" value="UNVRSLSTRESS"/>
</dbReference>
<name>A0A6A6B7R2_9PEZI</name>
<feature type="compositionally biased region" description="Low complexity" evidence="1">
    <location>
        <begin position="8"/>
        <end position="36"/>
    </location>
</feature>
<dbReference type="Gene3D" id="3.40.50.620">
    <property type="entry name" value="HUPs"/>
    <property type="match status" value="1"/>
</dbReference>
<dbReference type="Pfam" id="PF00582">
    <property type="entry name" value="Usp"/>
    <property type="match status" value="1"/>
</dbReference>
<dbReference type="PANTHER" id="PTHR47815:SF1">
    <property type="entry name" value="UNIVERSAL STRESS PROTEIN A FAMILY PROTEIN C25B2.10"/>
    <property type="match status" value="1"/>
</dbReference>